<evidence type="ECO:0000313" key="2">
    <source>
        <dbReference type="Proteomes" id="UP001157502"/>
    </source>
</evidence>
<comment type="caution">
    <text evidence="1">The sequence shown here is derived from an EMBL/GenBank/DDBJ whole genome shotgun (WGS) entry which is preliminary data.</text>
</comment>
<gene>
    <name evidence="1" type="ORF">DPEC_G00319920</name>
</gene>
<reference evidence="1" key="1">
    <citation type="submission" date="2021-05" db="EMBL/GenBank/DDBJ databases">
        <authorList>
            <person name="Pan Q."/>
            <person name="Jouanno E."/>
            <person name="Zahm M."/>
            <person name="Klopp C."/>
            <person name="Cabau C."/>
            <person name="Louis A."/>
            <person name="Berthelot C."/>
            <person name="Parey E."/>
            <person name="Roest Crollius H."/>
            <person name="Montfort J."/>
            <person name="Robinson-Rechavi M."/>
            <person name="Bouchez O."/>
            <person name="Lampietro C."/>
            <person name="Lopez Roques C."/>
            <person name="Donnadieu C."/>
            <person name="Postlethwait J."/>
            <person name="Bobe J."/>
            <person name="Dillon D."/>
            <person name="Chandos A."/>
            <person name="von Hippel F."/>
            <person name="Guiguen Y."/>
        </authorList>
    </citation>
    <scope>NUCLEOTIDE SEQUENCE</scope>
    <source>
        <strain evidence="1">YG-Jan2019</strain>
    </source>
</reference>
<accession>A0ACC2FA08</accession>
<organism evidence="1 2">
    <name type="scientific">Dallia pectoralis</name>
    <name type="common">Alaska blackfish</name>
    <dbReference type="NCBI Taxonomy" id="75939"/>
    <lineage>
        <taxon>Eukaryota</taxon>
        <taxon>Metazoa</taxon>
        <taxon>Chordata</taxon>
        <taxon>Craniata</taxon>
        <taxon>Vertebrata</taxon>
        <taxon>Euteleostomi</taxon>
        <taxon>Actinopterygii</taxon>
        <taxon>Neopterygii</taxon>
        <taxon>Teleostei</taxon>
        <taxon>Protacanthopterygii</taxon>
        <taxon>Esociformes</taxon>
        <taxon>Umbridae</taxon>
        <taxon>Dallia</taxon>
    </lineage>
</organism>
<name>A0ACC2FA08_DALPE</name>
<proteinExistence type="predicted"/>
<protein>
    <submittedName>
        <fullName evidence="1">Uncharacterized protein</fullName>
    </submittedName>
</protein>
<dbReference type="Proteomes" id="UP001157502">
    <property type="component" value="Chromosome 31"/>
</dbReference>
<dbReference type="EMBL" id="CM055758">
    <property type="protein sequence ID" value="KAJ7988080.1"/>
    <property type="molecule type" value="Genomic_DNA"/>
</dbReference>
<sequence length="115" mass="12449">MSFGTNPAGRSYACSRLAEVRRGEADIQEVVSVGEKRSAEPSWIAIAACEALRVAYAPIILHCYTASDVEASGTGYSQTNAVRPFHPCNARDARSVRSPAACQYRFLQIIISVVI</sequence>
<evidence type="ECO:0000313" key="1">
    <source>
        <dbReference type="EMBL" id="KAJ7988080.1"/>
    </source>
</evidence>
<keyword evidence="2" id="KW-1185">Reference proteome</keyword>